<keyword evidence="4" id="KW-0614">Plasmid</keyword>
<organism evidence="4 5">
    <name type="scientific">Streptomyces akebiae</name>
    <dbReference type="NCBI Taxonomy" id="2865673"/>
    <lineage>
        <taxon>Bacteria</taxon>
        <taxon>Bacillati</taxon>
        <taxon>Actinomycetota</taxon>
        <taxon>Actinomycetes</taxon>
        <taxon>Kitasatosporales</taxon>
        <taxon>Streptomycetaceae</taxon>
        <taxon>Streptomyces</taxon>
    </lineage>
</organism>
<dbReference type="PROSITE" id="PS00622">
    <property type="entry name" value="HTH_LUXR_1"/>
    <property type="match status" value="1"/>
</dbReference>
<dbReference type="Pfam" id="PF00196">
    <property type="entry name" value="GerE"/>
    <property type="match status" value="1"/>
</dbReference>
<keyword evidence="2" id="KW-0067">ATP-binding</keyword>
<dbReference type="PANTHER" id="PTHR16305">
    <property type="entry name" value="TESTICULAR SOLUBLE ADENYLYL CYCLASE"/>
    <property type="match status" value="1"/>
</dbReference>
<evidence type="ECO:0000256" key="2">
    <source>
        <dbReference type="ARBA" id="ARBA00022840"/>
    </source>
</evidence>
<dbReference type="InterPro" id="IPR036388">
    <property type="entry name" value="WH-like_DNA-bd_sf"/>
</dbReference>
<evidence type="ECO:0000259" key="3">
    <source>
        <dbReference type="PROSITE" id="PS50043"/>
    </source>
</evidence>
<dbReference type="EMBL" id="CP080648">
    <property type="protein sequence ID" value="QYX83612.1"/>
    <property type="molecule type" value="Genomic_DNA"/>
</dbReference>
<dbReference type="Gene3D" id="1.25.40.10">
    <property type="entry name" value="Tetratricopeptide repeat domain"/>
    <property type="match status" value="1"/>
</dbReference>
<dbReference type="InterPro" id="IPR018247">
    <property type="entry name" value="EF_Hand_1_Ca_BS"/>
</dbReference>
<dbReference type="PROSITE" id="PS00018">
    <property type="entry name" value="EF_HAND_1"/>
    <property type="match status" value="1"/>
</dbReference>
<name>A0ABX8Y7N7_9ACTN</name>
<keyword evidence="1" id="KW-0547">Nucleotide-binding</keyword>
<dbReference type="SUPFAM" id="SSF52540">
    <property type="entry name" value="P-loop containing nucleoside triphosphate hydrolases"/>
    <property type="match status" value="1"/>
</dbReference>
<dbReference type="PRINTS" id="PR00038">
    <property type="entry name" value="HTHLUXR"/>
</dbReference>
<dbReference type="Proteomes" id="UP000827138">
    <property type="component" value="Plasmid unnamed2"/>
</dbReference>
<gene>
    <name evidence="4" type="ORF">K1J60_45285</name>
</gene>
<feature type="domain" description="HTH luxR-type" evidence="3">
    <location>
        <begin position="870"/>
        <end position="935"/>
    </location>
</feature>
<dbReference type="InterPro" id="IPR041664">
    <property type="entry name" value="AAA_16"/>
</dbReference>
<dbReference type="Gene3D" id="3.40.50.300">
    <property type="entry name" value="P-loop containing nucleotide triphosphate hydrolases"/>
    <property type="match status" value="1"/>
</dbReference>
<reference evidence="4 5" key="1">
    <citation type="submission" date="2021-08" db="EMBL/GenBank/DDBJ databases">
        <authorList>
            <person name="Ping M."/>
        </authorList>
    </citation>
    <scope>NUCLEOTIDE SEQUENCE [LARGE SCALE GENOMIC DNA]</scope>
    <source>
        <strain evidence="4 5">MG28</strain>
        <plasmid evidence="4 5">unnamed2</plasmid>
    </source>
</reference>
<evidence type="ECO:0000313" key="4">
    <source>
        <dbReference type="EMBL" id="QYX83612.1"/>
    </source>
</evidence>
<dbReference type="Pfam" id="PF13191">
    <property type="entry name" value="AAA_16"/>
    <property type="match status" value="1"/>
</dbReference>
<accession>A0ABX8Y7N7</accession>
<dbReference type="Gene3D" id="1.10.10.10">
    <property type="entry name" value="Winged helix-like DNA-binding domain superfamily/Winged helix DNA-binding domain"/>
    <property type="match status" value="1"/>
</dbReference>
<keyword evidence="5" id="KW-1185">Reference proteome</keyword>
<dbReference type="SUPFAM" id="SSF48452">
    <property type="entry name" value="TPR-like"/>
    <property type="match status" value="1"/>
</dbReference>
<dbReference type="InterPro" id="IPR027417">
    <property type="entry name" value="P-loop_NTPase"/>
</dbReference>
<dbReference type="InterPro" id="IPR011990">
    <property type="entry name" value="TPR-like_helical_dom_sf"/>
</dbReference>
<dbReference type="PROSITE" id="PS50043">
    <property type="entry name" value="HTH_LUXR_2"/>
    <property type="match status" value="1"/>
</dbReference>
<dbReference type="InterPro" id="IPR016032">
    <property type="entry name" value="Sig_transdc_resp-reg_C-effctor"/>
</dbReference>
<dbReference type="SMART" id="SM00421">
    <property type="entry name" value="HTH_LUXR"/>
    <property type="match status" value="1"/>
</dbReference>
<evidence type="ECO:0000313" key="5">
    <source>
        <dbReference type="Proteomes" id="UP000827138"/>
    </source>
</evidence>
<dbReference type="CDD" id="cd06170">
    <property type="entry name" value="LuxR_C_like"/>
    <property type="match status" value="1"/>
</dbReference>
<sequence length="947" mass="102494">MLIERGEQLAQLRRNLQSCEKHRIGHVALVTGPVGMGKTQLLETFGKWADSTGARVLTAAGSRAEQGLPFGVLGQLLHGARLAGCDTTRVEKLMAEAADAIPTAEARWAAADELPAEGPMWPPLLRDVFATLLELVDRGPLVLVVDDLQHADATSLHCLLYVTRRLHHAPIMVLLSETSTLRPANSLFHAELGSRPRLSHLTLPPLTVDSVTQLLQERDGEPGGAGSSEVVQEAQRLRHMTGGNPLLVQALVGEPHRREEEGGPAPLPRVGDAFGRAVLHSLYRHEPEARKVARALAVLDRPVSQELLGQLLGLLPASVTSALRVLHSSGLVDTDRLRHPRILHAVLSDTPTEIRQWLHERAAKTLHEYGAESSVVAGHLVASGLTGEEWVAPVLQDAAEHALSAGRPDLTVAYLRLGCEAGTDEERRKALTSMLVSARWQVNPLAANGDLDRLVRSAKTDGYPVSAAVAAVPYLLWQGRAEEAAEAVAAGPEAKAGETAGPKDGRLQAMRLLVSLSHPDFLVSARKSQGLWSKAATAAHSVSPLLQAVSVLGSALLPTDEVDSTAAAEQFLQRHHLDRGDRGMLVAPLLALLYAGRADRVVAWCGILLGRPETRHTPAWRGVVRSIRAEAALRLGDLPEAEQDARAALEDLPAPAWGVAVGGPLGTLISCATEAGRHAEAERWLAEPVQTGMFRTPVGAHYLIARGSHHLSTGRHQAASSDFQRCGAMMRGWNLEATGLVPWRLELARVQIALGNRTHAAQLLREQLHVPHGLDERTRGRALHLLASTAAPDHRRKLLSKAVELFQSCGDRRGLARALADTNQALRQSGGGERTRHFVFRADDAAKGPDAVPWVRQAPEQQGNPRAAEDGDRDDVLSEAELRVAVLAARGQTNRQISDALFITVSTVEQHLTRTYRKLNVRQRTDLPSWLLAMDDHQPREVQDKVS</sequence>
<evidence type="ECO:0000256" key="1">
    <source>
        <dbReference type="ARBA" id="ARBA00022741"/>
    </source>
</evidence>
<protein>
    <submittedName>
        <fullName evidence="4">AAA family ATPase</fullName>
    </submittedName>
</protein>
<dbReference type="PANTHER" id="PTHR16305:SF35">
    <property type="entry name" value="TRANSCRIPTIONAL ACTIVATOR DOMAIN"/>
    <property type="match status" value="1"/>
</dbReference>
<geneLocation type="plasmid" evidence="4 5">
    <name>unnamed2</name>
</geneLocation>
<proteinExistence type="predicted"/>
<dbReference type="SUPFAM" id="SSF46894">
    <property type="entry name" value="C-terminal effector domain of the bipartite response regulators"/>
    <property type="match status" value="1"/>
</dbReference>
<dbReference type="InterPro" id="IPR000792">
    <property type="entry name" value="Tscrpt_reg_LuxR_C"/>
</dbReference>